<name>A0A9P6AER6_9AGAM</name>
<evidence type="ECO:0000313" key="2">
    <source>
        <dbReference type="EMBL" id="KAF9503834.1"/>
    </source>
</evidence>
<dbReference type="AlphaFoldDB" id="A0A9P6AER6"/>
<reference evidence="2" key="1">
    <citation type="journal article" date="2020" name="Nat. Commun.">
        <title>Large-scale genome sequencing of mycorrhizal fungi provides insights into the early evolution of symbiotic traits.</title>
        <authorList>
            <person name="Miyauchi S."/>
            <person name="Kiss E."/>
            <person name="Kuo A."/>
            <person name="Drula E."/>
            <person name="Kohler A."/>
            <person name="Sanchez-Garcia M."/>
            <person name="Morin E."/>
            <person name="Andreopoulos B."/>
            <person name="Barry K.W."/>
            <person name="Bonito G."/>
            <person name="Buee M."/>
            <person name="Carver A."/>
            <person name="Chen C."/>
            <person name="Cichocki N."/>
            <person name="Clum A."/>
            <person name="Culley D."/>
            <person name="Crous P.W."/>
            <person name="Fauchery L."/>
            <person name="Girlanda M."/>
            <person name="Hayes R.D."/>
            <person name="Keri Z."/>
            <person name="LaButti K."/>
            <person name="Lipzen A."/>
            <person name="Lombard V."/>
            <person name="Magnuson J."/>
            <person name="Maillard F."/>
            <person name="Murat C."/>
            <person name="Nolan M."/>
            <person name="Ohm R.A."/>
            <person name="Pangilinan J."/>
            <person name="Pereira M.F."/>
            <person name="Perotto S."/>
            <person name="Peter M."/>
            <person name="Pfister S."/>
            <person name="Riley R."/>
            <person name="Sitrit Y."/>
            <person name="Stielow J.B."/>
            <person name="Szollosi G."/>
            <person name="Zifcakova L."/>
            <person name="Stursova M."/>
            <person name="Spatafora J.W."/>
            <person name="Tedersoo L."/>
            <person name="Vaario L.M."/>
            <person name="Yamada A."/>
            <person name="Yan M."/>
            <person name="Wang P."/>
            <person name="Xu J."/>
            <person name="Bruns T."/>
            <person name="Baldrian P."/>
            <person name="Vilgalys R."/>
            <person name="Dunand C."/>
            <person name="Henrissat B."/>
            <person name="Grigoriev I.V."/>
            <person name="Hibbett D."/>
            <person name="Nagy L.G."/>
            <person name="Martin F.M."/>
        </authorList>
    </citation>
    <scope>NUCLEOTIDE SEQUENCE</scope>
    <source>
        <strain evidence="2">UP504</strain>
    </source>
</reference>
<organism evidence="2 3">
    <name type="scientific">Hydnum rufescens UP504</name>
    <dbReference type="NCBI Taxonomy" id="1448309"/>
    <lineage>
        <taxon>Eukaryota</taxon>
        <taxon>Fungi</taxon>
        <taxon>Dikarya</taxon>
        <taxon>Basidiomycota</taxon>
        <taxon>Agaricomycotina</taxon>
        <taxon>Agaricomycetes</taxon>
        <taxon>Cantharellales</taxon>
        <taxon>Hydnaceae</taxon>
        <taxon>Hydnum</taxon>
    </lineage>
</organism>
<sequence>MPPTASQSLPASQNDPFLEMPQTPGNTNAQLLKELVTNPSDTPTVTNKILEFIHHMKAPSKNARNYTLPSDDFQWLLTLALQNNCNIQSGNTIIGQIATLTSQLLAFQADVQACFEALESPHASDGQATIQPPSSYSQALSRGLSSSSQIPHRPSPAASQPTLVPRQPDLDLTLVQALPLDPVFPMTSFPELKSKIDSAIYIIVTTFNSSDLSKLRASDTWVKGVSPKLTLCCPIYAVIVHRIPTTFNPDLPEHVDILKVANLGVLDNLTHVMWANAKKAHPNGKAIKKSSSLILHFHSP</sequence>
<evidence type="ECO:0000256" key="1">
    <source>
        <dbReference type="SAM" id="MobiDB-lite"/>
    </source>
</evidence>
<gene>
    <name evidence="2" type="ORF">BS47DRAFT_1402023</name>
</gene>
<evidence type="ECO:0000313" key="3">
    <source>
        <dbReference type="Proteomes" id="UP000886523"/>
    </source>
</evidence>
<keyword evidence="3" id="KW-1185">Reference proteome</keyword>
<accession>A0A9P6AER6</accession>
<feature type="region of interest" description="Disordered" evidence="1">
    <location>
        <begin position="1"/>
        <end position="25"/>
    </location>
</feature>
<dbReference type="OrthoDB" id="3856898at2759"/>
<feature type="compositionally biased region" description="Polar residues" evidence="1">
    <location>
        <begin position="1"/>
        <end position="15"/>
    </location>
</feature>
<feature type="compositionally biased region" description="Low complexity" evidence="1">
    <location>
        <begin position="134"/>
        <end position="148"/>
    </location>
</feature>
<proteinExistence type="predicted"/>
<comment type="caution">
    <text evidence="2">The sequence shown here is derived from an EMBL/GenBank/DDBJ whole genome shotgun (WGS) entry which is preliminary data.</text>
</comment>
<dbReference type="Proteomes" id="UP000886523">
    <property type="component" value="Unassembled WGS sequence"/>
</dbReference>
<dbReference type="EMBL" id="MU129296">
    <property type="protein sequence ID" value="KAF9503834.1"/>
    <property type="molecule type" value="Genomic_DNA"/>
</dbReference>
<protein>
    <submittedName>
        <fullName evidence="2">Uncharacterized protein</fullName>
    </submittedName>
</protein>
<feature type="region of interest" description="Disordered" evidence="1">
    <location>
        <begin position="123"/>
        <end position="163"/>
    </location>
</feature>